<proteinExistence type="predicted"/>
<evidence type="ECO:0000313" key="2">
    <source>
        <dbReference type="EMBL" id="MBS0026441.1"/>
    </source>
</evidence>
<evidence type="ECO:0008006" key="4">
    <source>
        <dbReference type="Google" id="ProtNLM"/>
    </source>
</evidence>
<evidence type="ECO:0000256" key="1">
    <source>
        <dbReference type="SAM" id="Phobius"/>
    </source>
</evidence>
<keyword evidence="1" id="KW-0472">Membrane</keyword>
<sequence length="176" mass="18863">MIYNLVLFIHIAGVLLLFAGLAIEWICILKISNAITGEQIKEAVLLYSKLLIAGIGAAMTLLSGIYMAATVWEGTSWVISGLVGFFLIALTGGLFTERKMKRAKKMIKNADENLAGFFGNANRLLLSIQLRTTILFGVVCLMTVKPGSLSCAIILLASVAIGLVPFKKAKALTSKA</sequence>
<name>A0ABS5IU01_9BACT</name>
<dbReference type="RefSeq" id="WP_211971549.1">
    <property type="nucleotide sequence ID" value="NZ_CBFHAM010000015.1"/>
</dbReference>
<feature type="transmembrane region" description="Helical" evidence="1">
    <location>
        <begin position="75"/>
        <end position="96"/>
    </location>
</feature>
<feature type="transmembrane region" description="Helical" evidence="1">
    <location>
        <begin position="50"/>
        <end position="69"/>
    </location>
</feature>
<dbReference type="Proteomes" id="UP000676386">
    <property type="component" value="Unassembled WGS sequence"/>
</dbReference>
<evidence type="ECO:0000313" key="3">
    <source>
        <dbReference type="Proteomes" id="UP000676386"/>
    </source>
</evidence>
<organism evidence="2 3">
    <name type="scientific">Chitinophaga hostae</name>
    <dbReference type="NCBI Taxonomy" id="2831022"/>
    <lineage>
        <taxon>Bacteria</taxon>
        <taxon>Pseudomonadati</taxon>
        <taxon>Bacteroidota</taxon>
        <taxon>Chitinophagia</taxon>
        <taxon>Chitinophagales</taxon>
        <taxon>Chitinophagaceae</taxon>
        <taxon>Chitinophaga</taxon>
    </lineage>
</organism>
<gene>
    <name evidence="2" type="ORF">KE626_03860</name>
</gene>
<keyword evidence="3" id="KW-1185">Reference proteome</keyword>
<keyword evidence="1" id="KW-0812">Transmembrane</keyword>
<feature type="transmembrane region" description="Helical" evidence="1">
    <location>
        <begin position="6"/>
        <end position="29"/>
    </location>
</feature>
<accession>A0ABS5IU01</accession>
<keyword evidence="1" id="KW-1133">Transmembrane helix</keyword>
<reference evidence="2 3" key="1">
    <citation type="submission" date="2021-04" db="EMBL/GenBank/DDBJ databases">
        <title>Chitinophaga sp. nov., isolated from the rhizosphere soil.</title>
        <authorList>
            <person name="He S."/>
        </authorList>
    </citation>
    <scope>NUCLEOTIDE SEQUENCE [LARGE SCALE GENOMIC DNA]</scope>
    <source>
        <strain evidence="2 3">2R12</strain>
    </source>
</reference>
<protein>
    <recommendedName>
        <fullName evidence="4">DUF2269 family protein</fullName>
    </recommendedName>
</protein>
<comment type="caution">
    <text evidence="2">The sequence shown here is derived from an EMBL/GenBank/DDBJ whole genome shotgun (WGS) entry which is preliminary data.</text>
</comment>
<dbReference type="EMBL" id="JAGTXB010000001">
    <property type="protein sequence ID" value="MBS0026441.1"/>
    <property type="molecule type" value="Genomic_DNA"/>
</dbReference>